<feature type="transmembrane region" description="Helical" evidence="3">
    <location>
        <begin position="6225"/>
        <end position="6248"/>
    </location>
</feature>
<dbReference type="Pfam" id="PF07554">
    <property type="entry name" value="FIVAR"/>
    <property type="match status" value="10"/>
</dbReference>
<dbReference type="InterPro" id="IPR002988">
    <property type="entry name" value="GA_module"/>
</dbReference>
<dbReference type="Gene3D" id="1.20.5.420">
    <property type="entry name" value="Immunoglobulin FC, subunit C"/>
    <property type="match status" value="7"/>
</dbReference>
<feature type="region of interest" description="Disordered" evidence="2">
    <location>
        <begin position="4022"/>
        <end position="4050"/>
    </location>
</feature>
<feature type="coiled-coil region" evidence="1">
    <location>
        <begin position="3228"/>
        <end position="3277"/>
    </location>
</feature>
<feature type="domain" description="Extracellular matrix-binding protein ebh GA module" evidence="5">
    <location>
        <begin position="3331"/>
        <end position="3388"/>
    </location>
</feature>
<feature type="signal peptide" evidence="4">
    <location>
        <begin position="1"/>
        <end position="21"/>
    </location>
</feature>
<sequence>MKRRKIAKFTLAMGTPMTSLITLLPLSGNTIVNSPNQPDGGMDQVNDFIYDGKYTTSLFWTSRYKIHTDIKDDWSKSFRNQNQSSDLDNFIQLHNASGDNFDPVNLTDSTKLLNGWDINSTSTSWWSDSDVQSPNTSKKYLVRFNGNVAARKEGYLVGAIYLSKDMALTGKLNINLRNKDILSEFYEQKSFTISETENTDGTKNIINRFRSINTSISKPTNNPKIWSLVYHPVYSEAPSMKSGVRDDIEINNGYRFLNSQYGDDSSDTLESRKSTIDRFRSKNISNYLIHSRHENKKELWSSWNDDWERGKEPWKWSKGAFNKYLDRQPYDTWYLNTDSLRDLRNVSSGKPYNVLNKNGGALLLVYSNQLDPSKQYVMDIEFEVKPNIFDDGTVPIDFNSSGESFFGVSSMTPQNKKDVTGKDYDNRYYWSNGIIRHSDRTETTNIKFITREELSSNVDESEEIPSSASLQIYRTGNSSTNNILEVDRNYLTVNRTYLQNSTNKKSFKTRNSLILEPSTIKTKKRSSYNGELNKWTNDWLFLKATLGTEEDQKKWKPILNNNGKFQDSNELRYRDYVDQTLTWDYTDYEKLRRHIDSKEWLTKAQKDHYKTVILDQADKNNYYSISNYDNLKAEIDKHDKAQKDVEQAYNKIVNYVINNKSNFIFASNDKKQQVINVLNIYWEVGAFKSSFNNNNDRFLKRNEYRTFKNWDFLNNSLNAINGFINILKILEKLDGNSRMDAYKTSIEEYDVIKDSPYNKQRFTKFLNEIKNIAETELGKLIPTVFGTNGAANLDAVKTQWTNKWINDTNYWTELNDLKNSIDTAELIYDKSKVINGQLKRLKDNFTDVNIDADQSKKYYLYDYLQKFKNLNGNDISSLWKGYSFRESFNQHESDWNELFKELIGTSGADSNNIFSDATDKYKKDDNTKYVPENLKNISTIKTSYETKLASLVESLNKSFGNGAKLVEEFEKYSYLSKDELRKYWISSSNQRTDYFGDLNAFYENSQAHNLNNFVVSPSDSLVIQEVDQEKVNKFLKNISDRVYSKAAEAVKKTIQALQYLPIDKKTYYKNEIDKLVTNKANVLYKNDTDFTSILNEAKLKDAEQKRINDIATELTKANKFDYAGKDQVLVNNAQLSGFSAVDKSQYKNVNIIKKIANTDPIITGGKAKVSYIVQSATYNDLYSYSNASSVPATNSESIESSWSTSDWITGFKPDVEREKARLNALNLQFNNLHNKTHLASEINKSNFATEIQVVNNAQNVQFNPTTEELVSHVFEPNDRDGSLVVKYIIKSKQLPEVQIAQRSATVNTNTNKFKTEQDRLNAIFSSFTATLKTAINNKANRLPSAVAESEINQFNDLANGSNAKVVFVRKIANDNDGTLKIEYKIQSTRSTLNNIQSSTSKKLTETGFLTFLEQKRAQVIKYISDSKILTNSEKTTLKGEANTANSISALEAIQEKAKIWELSNGVKTRYTSLNGNQVNEVVKNIRAKSTLAEANVVFNDAQQLNQVMSNLHDKVIEQLKALIPNNSLSNDQDKTAKTAINYKLSDSDKQSAYDQSLKATQDLLNKASGENKNQTEVNTILSTLESRYAALNGTVNKNDLHSKIDQLNHLSTTQKQELKNLVDGSSSKEDAQKIYEKGKLFNDNIGKFKEKITEANNAKKTEAYTEDTSANQGTFDTALNTANSELTALQNQSLSNLNATQIETKANEAATKNTTLNNAIEALDGCRNKVKKSLDNWEYLTPEQVKSLQDKVDGLSKEPTEKEIEPILTEGLDLAKATAKTKITQTIYPNLSASEINAYKGLIDLGTITKKAGEKYDKKLKDYVDQADQDNTTKQNAIDSINLLDTLTPGQKNIFINSIKEQVVGNAEQNKTAATELNNAIKALKDVVLEKAKDLADNDKLTYTNMFNASKNDKKYRLADTDKQTTYNGKLTEIKTLVEKNNVQKSEIEALKQPFLDAFTDLNGEQNEIALHNEIEALTNLSTDQRNNLKKLVSDANSLADAKAIIANATTLNDAIATLEAKITKAKEVKGQPIYQSEDNKKPFDDALIKAETALSTLKLDNLSSSSASDLQTKASGLNAKESELQSAIDNLDGVRKQFKKDLAAKWNLLEEGEKNTLISKVDTIAKDEFNEAKKEEIVKEGFDIAKTKAKSRLSATSLPNTEFPNLNADELNAIATKIDSETDTPFNINADKYDDSVVKTLNEATTINKQKQQAIDKINDKTDQTEYPNLTDNQRVEFVKLIKSKPLSETQGLLAAAKQLDQAIAEAKDAALGKEKDLAQNTNLTFENIPSNAKSKPKYKFATNQSEYDSKLTSLLSEIKKSNPLATGDSVNTTKTSFTSSYNALDGDTELNKLKTKVDGLNNLTTTQKAEIKTLLDNSDNLEAAKQIVTKAETVHNSIQSLKDKISAAEAEKGKTIYTSDTQTKREAFDDAIQDAKDAIENYKSETFDNAAKLDTLNSTVTNDVSTLNKEIEKLDGDRQALRDEINAYSNDLLTDKTKYLNQIEGLNRVNLDTTQSKTIMDNAFDDARIAAINKVNGLDLLTSEEKKTFTDEINKPETKSGRSSTNPDTKLKEEIQKAEAARKLKQDAIAAIEGMNDLTRAQKDKFIEKVKSSNSSEAANIQANAQTLNDKIIAAKAEIVKEVQALTNSSSLNYDQAKAKTNSDFIVSKYKFEDAATKSDYDTKLANLKALIENTEVDTLATQIEEAKTNLKQAYDALNGDEELNKLKEKIDALNNLSNSAPNNQIEQLKNNINTDNTLEDASKIVTAAETLNTKIGALNQEIEKANNLKASDDLYLKDTPDSKKAFDDAIDAAQDKLNALKGNNLSSSTEDNLSGFSNEVTDAVSALDKAKDKLNGYKEDLKDDLGRWVVLPTEEVTKLKQEIDGLSSKQPTEQDRTELLNKYFNKAKETADGKLTNTNYSNLSESELNTLKGEVAVASANTTKYANHDDSLETILNKAQEWNSAKQTAIEEIKKLTHLTQEQKDKFVKKVQENNHSQVTTIQTEAEALNSAIEAAKNEIVTEIQTLTATTPLTYDGAKGKTSDDFTVAKYKFEESSVKTGYDSKLQALKTLIENTNIDNLTTQINEAKTSLKEAFEALNGNEELNSLKEELNNLTNLTSNQIDQLKANLDQADSLEKAKEIVEAGKTLNTEIGALNNEIEAAKNLKATDDLYTKDTETSKQAYDDAIAAAENKLNELKGKDLTSSSKEDLEGIAREATNATFTLKGAQNNLNGYKEDLKNDLSNWDVLPDNEIEELKKEIDKLQNKKPTEDERKNLLDKYFEKAQTKGKSKLTQNQYPNLTENELNELKGNVDSAAINANKYEKHDNSIKDILDKAQEWNDAKNTAITEINDLDNLTDDQKQTLVNEVKSNSHDQAKAIKDKAVAIDSSVKALKDETLSQLQQLSKNDNLTVENMFGAEKTANKYKSAESELKTKYDEALDKAKELLSEANVTKDENESAKTALEAAFNALNGGDQIDDLKSQVNGLNNLTSDQKNQIKDLIENADDLETAKDILKKSKHLNVNLGKLKDKITDAESKINDPIYSNDTADKKSAFDKAIESAKKDLENYSKVDFTNATAETISSTADDVDTSVQTLDSAINALDGNRQALRDEINAYQDDLLVDKNTYLEKINNLNQKDFQPSESESILNDAFDAAKEKVKEKIDALSNLTESEKETYKQQITSAAKGASTQPDSNLSAIITNATNDNKTKQDAIDRIKALPNLTTGQKEEFEKQIKAQPVANVTDIEAKANSLNTEIPVAKQYATDMSNKKNELKYKWADNQEQFDNKLQALNDLINSNTVTAEQIEAAKVELSNAYNTLNGENRLDELKTKIGEFNHLSDDQKGKLKETLETIDTYENGETFVEAAKSLDDKVGALKAKIQDAKDKKTDAIYSKDTTEKQIAFDNAITNFETYLGNYLAEDLSNLDATQLGAKETLIDQSISALNDEIDKLDGKRQALRGEINAYSNDLISEADKKPYIDRIDALDQKDPAIEDANKILSDAFDAAKEKSKTVINDLPNLNQDEKDSFTQSLDQAQKGDSASPDYNLNQIITKAKADNQTKQDEIDEVKKLSDLTEGQKSRFEAEIKAAATNQATIIQSNAETLNDKIAETKTYLATKDSNKDELKYKWADNQGEFDNKLEELKSLIKADDVTVEKIEAAKNELDQAYTDLDGETKLNALKERIGALNKLEEAQRESLKTTLPTLDSYEAAKEFVTKAEQLNNKISDLDAKIVEAEAKKADHIYSNDTSAKQEAFDNVIDQAKAAREALKQEALSSDNATSLSEKTTKVNEEITKLDEAIAKLDGKREAIRTEINAYTDQLLPQDRKQEYLKEVEALDRENTDQAKLENILNRTFQEAQNKAKEIISGYKHTDDKSAISSKYLNNEDIRLLDVKVDNAAKDTTSNPLSPDKKLLAVLKEAQDSNNDKQKAITKIDGLPHLNDLQKADLKTEVIDTLSSGTTEVSNKADALNSSMLNAKNTIVTKLKELTNNTALTVKTLNDDAYDKDKVANKYKFANQDLRTDYDAKLDALKTALTQNSDKSTIDTKTKELKEAYEKLVKSSEENKKAYDKAINKLDKLDQNQKDKIKDAINNAPNKEEADKIIEAAKKFNLSLEQLEKQIAATKAKQALPIYANDAQDRKESVEKQLTNAETVLQNLKSNPLDSLNKELLNSLSGQADTAKDSLKTATDALDGIREVARNNVKDHFPTLTEEQKAFLVEQINNLPKETDDTAIDPIYNNGLEYAKTNAKEELKTLDLLTQDERNTYEAKIDEAAIVLSDADYAINVKNAIDAAKEAQKAKSDAISAVNKLEHLNKAQKDAYANQITNAEASEANTKLEAAKTLNNKMGEYKNLPKVNEEDIDYKEASENKQQAYQNALTTRDKDFSDENGSNLILSAVEKRIEAFNKAKNDLDGEERLAKAKEDAIAKIEGENPEHTHLTNEQKEAAKAEINKQTSLSGVNEADANNGKVDSLMDTLNKYIANAPELKKEINYTGSEANLRENYDNAIKAGETFLNDLPNQTNKLDASALETVNKAINDAIKALNGEENITRVRNEEEAKVDALENLNDAQKASIKEKMDKATTPEAIRNETAVANSLDTKMRELKEVINNTSDVKTTSNYRNEDQAQQTRFDNAYNDANNLATKEIGSAILDEEVIQGKINELNSAKNALKGEEKLAKAKSDAISEIDKLENLNKAQKDALKDKVNDPATDLIANVNQVVADAKTLDDAMKDLKDTAKAIQDELDKENNLKYKAAGEPSKGNYDNARQAVEDLVANGENPNGLNADIAAVNKAKEDLINAANKLDGNTNFKNDKDIAIEKVKATDLSPEEKQALIDQITNVKDPEDSNDQEDIQRFQDELNKIVDKADLIKEIKDNSNLTDKQKEDLIEDALNANVDNKANQNEDKNSYATTLENINKKKDFYEEINADTNLTQKDKDKLTENVSVLDPRDKNFDTLFDNEKAKEELVKEIRNKDNLTDDQKDTLAKEALNLDNKDENLDSEIQKIKDKANLIDQIQSDDVLTEEDKQKLSDEILNVAKDDPKSEEKLDNIKDKIDLIKEIRQNDNLDLETKDELANQVHETKNDSEKIDNELENIKAKEDAIEKIKNDPELTDKQKENLINEILNLDNKQTPEGLQKQLENVDKKADLYKEINNSDLEEYQKDHLLEELNPVDSNDPNADTIFDNIRDKMKEFEKIDKNENLTYKDKEKLIDQLINTPSNDPKFDDKLEDIDSKLGLIEEIRKDDKLDEKIKDQLINQVVDVENGTDKTDSELGNIKDKKDAIDNIVDRNITDDQKEKLIEELVNLDNKQSNDKLDKQIENVNKKADLYEAINNSDLSEEEKAKLIKMVDDVDSSSENAAKVLDNIKHTLDQLIKIHNDENLSEQDKVKLVKESLENNPNNSKYEKVANNIDKKEQAINNIRNNPNLTNEQKERLIKEIHNLDSKDTSFDSKLDTINKKADLITKIQRSETLTEDDKAKLIDQAINVAANDPKASEKLEHIDAKANLIEQIRNNAVISEDLKDSLVKQTQDVQNDSPTFDEQLTAIKDKLNEVLKLTNEANNDIISKDISKTLIDETINLANDNQVRTNISKIENKNDLIKQINQDEILNDKAKEILINLVIDNKVNNPSFEIKQNEIIAKIVDARELIESVNDLEKLTKTDKWNKFAKEQKDAINNAISNSNNILDNLDKHTNNDIKEQTEINRLLLNTEVNSKLWWLLILAAGTIATMGLIFIILVLKRRKVQDED</sequence>
<dbReference type="SMART" id="SM00844">
    <property type="entry name" value="GA"/>
    <property type="match status" value="17"/>
</dbReference>
<feature type="domain" description="Extracellular matrix-binding protein ebh GA module" evidence="5">
    <location>
        <begin position="2956"/>
        <end position="3010"/>
    </location>
</feature>
<proteinExistence type="predicted"/>
<accession>A0A6H0V7R8</accession>
<organism evidence="6 7">
    <name type="scientific">Mycoplasmopsis gallinacea</name>
    <dbReference type="NCBI Taxonomy" id="29556"/>
    <lineage>
        <taxon>Bacteria</taxon>
        <taxon>Bacillati</taxon>
        <taxon>Mycoplasmatota</taxon>
        <taxon>Mycoplasmoidales</taxon>
        <taxon>Metamycoplasmataceae</taxon>
        <taxon>Mycoplasmopsis</taxon>
    </lineage>
</organism>
<evidence type="ECO:0000313" key="7">
    <source>
        <dbReference type="Proteomes" id="UP000503310"/>
    </source>
</evidence>
<feature type="coiled-coil region" evidence="1">
    <location>
        <begin position="5580"/>
        <end position="5617"/>
    </location>
</feature>
<evidence type="ECO:0000256" key="2">
    <source>
        <dbReference type="SAM" id="MobiDB-lite"/>
    </source>
</evidence>
<dbReference type="Gene3D" id="1.20.120.1850">
    <property type="entry name" value="Ebh helix bundles repeating unit (S and A modules)"/>
    <property type="match status" value="20"/>
</dbReference>
<feature type="domain" description="Extracellular matrix-binding protein ebh GA module" evidence="5">
    <location>
        <begin position="1584"/>
        <end position="1639"/>
    </location>
</feature>
<feature type="coiled-coil region" evidence="1">
    <location>
        <begin position="2393"/>
        <end position="2493"/>
    </location>
</feature>
<dbReference type="InterPro" id="IPR009063">
    <property type="entry name" value="Ig/albumin-bd_sf"/>
</dbReference>
<evidence type="ECO:0000256" key="1">
    <source>
        <dbReference type="SAM" id="Coils"/>
    </source>
</evidence>
<dbReference type="InterPro" id="IPR020840">
    <property type="entry name" value="Extracell_matrix-bd_GA"/>
</dbReference>
<evidence type="ECO:0000256" key="4">
    <source>
        <dbReference type="SAM" id="SignalP"/>
    </source>
</evidence>
<feature type="coiled-coil region" evidence="1">
    <location>
        <begin position="3597"/>
        <end position="3624"/>
    </location>
</feature>
<feature type="compositionally biased region" description="Polar residues" evidence="2">
    <location>
        <begin position="4034"/>
        <end position="4050"/>
    </location>
</feature>
<feature type="domain" description="Extracellular matrix-binding protein ebh GA module" evidence="5">
    <location>
        <begin position="2332"/>
        <end position="2394"/>
    </location>
</feature>
<feature type="domain" description="Extracellular matrix-binding protein ebh GA module" evidence="5">
    <location>
        <begin position="2713"/>
        <end position="2772"/>
    </location>
</feature>
<dbReference type="EMBL" id="CP047225">
    <property type="protein sequence ID" value="QIW62535.1"/>
    <property type="molecule type" value="Genomic_DNA"/>
</dbReference>
<feature type="coiled-coil region" evidence="1">
    <location>
        <begin position="4550"/>
        <end position="4667"/>
    </location>
</feature>
<feature type="coiled-coil region" evidence="1">
    <location>
        <begin position="3002"/>
        <end position="3029"/>
    </location>
</feature>
<feature type="coiled-coil region" evidence="1">
    <location>
        <begin position="3422"/>
        <end position="3522"/>
    </location>
</feature>
<feature type="domain" description="Extracellular matrix-binding protein ebh GA module" evidence="5">
    <location>
        <begin position="5171"/>
        <end position="5232"/>
    </location>
</feature>
<feature type="region of interest" description="Disordered" evidence="2">
    <location>
        <begin position="2551"/>
        <end position="2572"/>
    </location>
</feature>
<feature type="domain" description="Extracellular matrix-binding protein ebh GA module" evidence="5">
    <location>
        <begin position="3704"/>
        <end position="3756"/>
    </location>
</feature>
<feature type="domain" description="Extracellular matrix-binding protein ebh GA module" evidence="5">
    <location>
        <begin position="4565"/>
        <end position="4614"/>
    </location>
</feature>
<name>A0A6H0V7R8_9BACT</name>
<feature type="domain" description="Extracellular matrix-binding protein ebh GA module" evidence="5">
    <location>
        <begin position="4423"/>
        <end position="4474"/>
    </location>
</feature>
<feature type="domain" description="Extracellular matrix-binding protein ebh GA module" evidence="5">
    <location>
        <begin position="5044"/>
        <end position="5103"/>
    </location>
</feature>
<feature type="domain" description="Extracellular matrix-binding protein ebh GA module" evidence="5">
    <location>
        <begin position="3468"/>
        <end position="3523"/>
    </location>
</feature>
<keyword evidence="1" id="KW-0175">Coiled coil</keyword>
<feature type="domain" description="Extracellular matrix-binding protein ebh GA module" evidence="5">
    <location>
        <begin position="4790"/>
        <end position="4848"/>
    </location>
</feature>
<feature type="domain" description="Extracellular matrix-binding protein ebh GA module" evidence="5">
    <location>
        <begin position="3095"/>
        <end position="3150"/>
    </location>
</feature>
<protein>
    <recommendedName>
        <fullName evidence="5">Extracellular matrix-binding protein ebh GA module domain-containing protein</fullName>
    </recommendedName>
</protein>
<keyword evidence="3" id="KW-0812">Transmembrane</keyword>
<reference evidence="6 7" key="1">
    <citation type="submission" date="2019-12" db="EMBL/GenBank/DDBJ databases">
        <title>Sequencing and analysis of the whole genome of Mycoplasma gallinaceum strain Peacock20181011.</title>
        <authorList>
            <person name="Liu X."/>
            <person name="Qin Z."/>
            <person name="Xu H."/>
        </authorList>
    </citation>
    <scope>NUCLEOTIDE SEQUENCE [LARGE SCALE GENOMIC DNA]</scope>
    <source>
        <strain evidence="6 7">Peacock20181011</strain>
    </source>
</reference>
<dbReference type="RefSeq" id="WP_167845489.1">
    <property type="nucleotide sequence ID" value="NZ_CP047225.1"/>
</dbReference>
<feature type="coiled-coil region" evidence="1">
    <location>
        <begin position="2771"/>
        <end position="2870"/>
    </location>
</feature>
<feature type="coiled-coil region" evidence="1">
    <location>
        <begin position="2680"/>
        <end position="2739"/>
    </location>
</feature>
<feature type="domain" description="Extracellular matrix-binding protein ebh GA module" evidence="5">
    <location>
        <begin position="2577"/>
        <end position="2628"/>
    </location>
</feature>
<feature type="coiled-coil region" evidence="1">
    <location>
        <begin position="5798"/>
        <end position="5841"/>
    </location>
</feature>
<feature type="domain" description="Extracellular matrix-binding protein ebh GA module" evidence="5">
    <location>
        <begin position="1955"/>
        <end position="2010"/>
    </location>
</feature>
<feature type="coiled-coil region" evidence="1">
    <location>
        <begin position="3947"/>
        <end position="3974"/>
    </location>
</feature>
<feature type="coiled-coil region" evidence="1">
    <location>
        <begin position="4160"/>
        <end position="4326"/>
    </location>
</feature>
<dbReference type="SUPFAM" id="SSF46997">
    <property type="entry name" value="Bacterial immunoglobulin/albumin-binding domains"/>
    <property type="match status" value="4"/>
</dbReference>
<keyword evidence="4" id="KW-0732">Signal</keyword>
<feature type="coiled-coil region" evidence="1">
    <location>
        <begin position="3081"/>
        <end position="3204"/>
    </location>
</feature>
<evidence type="ECO:0000256" key="3">
    <source>
        <dbReference type="SAM" id="Phobius"/>
    </source>
</evidence>
<dbReference type="Proteomes" id="UP000503310">
    <property type="component" value="Chromosome"/>
</dbReference>
<feature type="chain" id="PRO_5026008597" description="Extracellular matrix-binding protein ebh GA module domain-containing protein" evidence="4">
    <location>
        <begin position="22"/>
        <end position="6257"/>
    </location>
</feature>
<keyword evidence="3" id="KW-0472">Membrane</keyword>
<feature type="compositionally biased region" description="Basic and acidic residues" evidence="2">
    <location>
        <begin position="2551"/>
        <end position="2562"/>
    </location>
</feature>
<feature type="domain" description="Extracellular matrix-binding protein ebh GA module" evidence="5">
    <location>
        <begin position="3998"/>
        <end position="4061"/>
    </location>
</feature>
<evidence type="ECO:0000313" key="6">
    <source>
        <dbReference type="EMBL" id="QIW62535.1"/>
    </source>
</evidence>
<dbReference type="Pfam" id="PF01468">
    <property type="entry name" value="GA"/>
    <property type="match status" value="23"/>
</dbReference>
<feature type="coiled-coil region" evidence="1">
    <location>
        <begin position="5168"/>
        <end position="5258"/>
    </location>
</feature>
<keyword evidence="3" id="KW-1133">Transmembrane helix</keyword>
<feature type="coiled-coil region" evidence="1">
    <location>
        <begin position="5054"/>
        <end position="5088"/>
    </location>
</feature>
<gene>
    <name evidence="6" type="ORF">GOQ20_03900</name>
</gene>
<evidence type="ECO:0000259" key="5">
    <source>
        <dbReference type="SMART" id="SM00844"/>
    </source>
</evidence>
<feature type="coiled-coil region" evidence="1">
    <location>
        <begin position="4902"/>
        <end position="4939"/>
    </location>
</feature>
<feature type="domain" description="Extracellular matrix-binding protein ebh GA module" evidence="5">
    <location>
        <begin position="4912"/>
        <end position="4975"/>
    </location>
</feature>